<evidence type="ECO:0000313" key="1">
    <source>
        <dbReference type="EMBL" id="CAI9275013.1"/>
    </source>
</evidence>
<dbReference type="Proteomes" id="UP001177003">
    <property type="component" value="Chromosome 3"/>
</dbReference>
<accession>A0AA35YJF4</accession>
<reference evidence="1" key="1">
    <citation type="submission" date="2023-04" db="EMBL/GenBank/DDBJ databases">
        <authorList>
            <person name="Vijverberg K."/>
            <person name="Xiong W."/>
            <person name="Schranz E."/>
        </authorList>
    </citation>
    <scope>NUCLEOTIDE SEQUENCE</scope>
</reference>
<evidence type="ECO:0000313" key="2">
    <source>
        <dbReference type="Proteomes" id="UP001177003"/>
    </source>
</evidence>
<name>A0AA35YJF4_LACSI</name>
<gene>
    <name evidence="1" type="ORF">LSALG_LOCUS15062</name>
</gene>
<sequence>MFPPPSPNQFIAFSASNNLHSITESILLREQIHQIIYILVDSVERTNPYDLKTSNGFPRRSSYRLLLLLVLRFPLASKFSGMWRGLLICRQVVVLHQLPFRLLTISHLHLLIVTMTTTQDNAVAASKCRECDRHLDSRSPLPYASSRSTTAIQISIDTEKLLPVVLDDGFLEFLMNFGISFDESGTKRKNYMMQLRLLGKLEPTILCYNRRDRSDARRRKRNSSLLRRLADNGVFGSVCSLRF</sequence>
<dbReference type="EMBL" id="OX465079">
    <property type="protein sequence ID" value="CAI9275013.1"/>
    <property type="molecule type" value="Genomic_DNA"/>
</dbReference>
<keyword evidence="2" id="KW-1185">Reference proteome</keyword>
<protein>
    <submittedName>
        <fullName evidence="1">Uncharacterized protein</fullName>
    </submittedName>
</protein>
<dbReference type="AlphaFoldDB" id="A0AA35YJF4"/>
<organism evidence="1 2">
    <name type="scientific">Lactuca saligna</name>
    <name type="common">Willowleaf lettuce</name>
    <dbReference type="NCBI Taxonomy" id="75948"/>
    <lineage>
        <taxon>Eukaryota</taxon>
        <taxon>Viridiplantae</taxon>
        <taxon>Streptophyta</taxon>
        <taxon>Embryophyta</taxon>
        <taxon>Tracheophyta</taxon>
        <taxon>Spermatophyta</taxon>
        <taxon>Magnoliopsida</taxon>
        <taxon>eudicotyledons</taxon>
        <taxon>Gunneridae</taxon>
        <taxon>Pentapetalae</taxon>
        <taxon>asterids</taxon>
        <taxon>campanulids</taxon>
        <taxon>Asterales</taxon>
        <taxon>Asteraceae</taxon>
        <taxon>Cichorioideae</taxon>
        <taxon>Cichorieae</taxon>
        <taxon>Lactucinae</taxon>
        <taxon>Lactuca</taxon>
    </lineage>
</organism>
<proteinExistence type="predicted"/>